<reference evidence="1 2" key="1">
    <citation type="submission" date="2020-08" db="EMBL/GenBank/DDBJ databases">
        <title>Sequencing the genomes of 1000 actinobacteria strains.</title>
        <authorList>
            <person name="Klenk H.-P."/>
        </authorList>
    </citation>
    <scope>NUCLEOTIDE SEQUENCE [LARGE SCALE GENOMIC DNA]</scope>
    <source>
        <strain evidence="1 2">DSM 45886</strain>
    </source>
</reference>
<proteinExistence type="predicted"/>
<name>A0A7W7WR29_9ACTN</name>
<dbReference type="PROSITE" id="PS51318">
    <property type="entry name" value="TAT"/>
    <property type="match status" value="1"/>
</dbReference>
<protein>
    <submittedName>
        <fullName evidence="1">Uncharacterized protein</fullName>
    </submittedName>
</protein>
<dbReference type="RefSeq" id="WP_184536403.1">
    <property type="nucleotide sequence ID" value="NZ_JACHJW010000001.1"/>
</dbReference>
<evidence type="ECO:0000313" key="1">
    <source>
        <dbReference type="EMBL" id="MBB4960665.1"/>
    </source>
</evidence>
<gene>
    <name evidence="1" type="ORF">FHR38_004398</name>
</gene>
<accession>A0A7W7WR29</accession>
<evidence type="ECO:0000313" key="2">
    <source>
        <dbReference type="Proteomes" id="UP000578819"/>
    </source>
</evidence>
<dbReference type="AlphaFoldDB" id="A0A7W7WR29"/>
<organism evidence="1 2">
    <name type="scientific">Micromonospora polyrhachis</name>
    <dbReference type="NCBI Taxonomy" id="1282883"/>
    <lineage>
        <taxon>Bacteria</taxon>
        <taxon>Bacillati</taxon>
        <taxon>Actinomycetota</taxon>
        <taxon>Actinomycetes</taxon>
        <taxon>Micromonosporales</taxon>
        <taxon>Micromonosporaceae</taxon>
        <taxon>Micromonospora</taxon>
    </lineage>
</organism>
<dbReference type="Proteomes" id="UP000578819">
    <property type="component" value="Unassembled WGS sequence"/>
</dbReference>
<dbReference type="InterPro" id="IPR006311">
    <property type="entry name" value="TAT_signal"/>
</dbReference>
<comment type="caution">
    <text evidence="1">The sequence shown here is derived from an EMBL/GenBank/DDBJ whole genome shotgun (WGS) entry which is preliminary data.</text>
</comment>
<keyword evidence="2" id="KW-1185">Reference proteome</keyword>
<dbReference type="EMBL" id="JACHJW010000001">
    <property type="protein sequence ID" value="MBB4960665.1"/>
    <property type="molecule type" value="Genomic_DNA"/>
</dbReference>
<sequence length="269" mass="27636">MSTEETPTSSRRRLLRAGIAAGAGAGVSMVAFGSPASADADPVRIGQDNDAGSARTTLTGGSATAPALALTNQGSGAALVLQPTPWEKVQDAALRGSLTATPQGDLLLSGVDGTAMVNSSRWANHTMPITPVRILDTREVPRSSAYDQHIVGGRANVDSNGRLRAGTTIHLTVRNVQPAAQNQAIAAYVNLTVTGTVSPGFLSAHSSSVTRSAASSLNWWAANQILSNLVEVQLGKHNGNEFSFAIYAAAATSVVVDVSGLVLTVPQTL</sequence>